<feature type="transmembrane region" description="Helical" evidence="5">
    <location>
        <begin position="362"/>
        <end position="379"/>
    </location>
</feature>
<evidence type="ECO:0000256" key="4">
    <source>
        <dbReference type="ARBA" id="ARBA00023136"/>
    </source>
</evidence>
<dbReference type="Proteomes" id="UP000235803">
    <property type="component" value="Unassembled WGS sequence"/>
</dbReference>
<evidence type="ECO:0000256" key="3">
    <source>
        <dbReference type="ARBA" id="ARBA00022989"/>
    </source>
</evidence>
<keyword evidence="3 5" id="KW-1133">Transmembrane helix</keyword>
<accession>A0A2N7TXZ2</accession>
<feature type="transmembrane region" description="Helical" evidence="5">
    <location>
        <begin position="92"/>
        <end position="112"/>
    </location>
</feature>
<feature type="transmembrane region" description="Helical" evidence="5">
    <location>
        <begin position="149"/>
        <end position="167"/>
    </location>
</feature>
<dbReference type="GO" id="GO:0016020">
    <property type="term" value="C:membrane"/>
    <property type="evidence" value="ECO:0007669"/>
    <property type="project" value="UniProtKB-SubCell"/>
</dbReference>
<reference evidence="7 8" key="1">
    <citation type="submission" date="2018-01" db="EMBL/GenBank/DDBJ databases">
        <title>Halomonas endophytica sp. nov., isolated from storage liquid in the stems of Populus euphratica.</title>
        <authorList>
            <person name="Chen C."/>
        </authorList>
    </citation>
    <scope>NUCLEOTIDE SEQUENCE [LARGE SCALE GENOMIC DNA]</scope>
    <source>
        <strain evidence="7 8">MC28</strain>
    </source>
</reference>
<evidence type="ECO:0000256" key="1">
    <source>
        <dbReference type="ARBA" id="ARBA00004141"/>
    </source>
</evidence>
<protein>
    <submittedName>
        <fullName evidence="7">Ligase</fullName>
    </submittedName>
</protein>
<feature type="transmembrane region" description="Helical" evidence="5">
    <location>
        <begin position="61"/>
        <end position="80"/>
    </location>
</feature>
<keyword evidence="7" id="KW-0436">Ligase</keyword>
<dbReference type="Pfam" id="PF04932">
    <property type="entry name" value="Wzy_C"/>
    <property type="match status" value="1"/>
</dbReference>
<dbReference type="OrthoDB" id="8576060at2"/>
<feature type="domain" description="O-antigen ligase-related" evidence="6">
    <location>
        <begin position="183"/>
        <end position="341"/>
    </location>
</feature>
<gene>
    <name evidence="7" type="ORF">C1H69_18870</name>
</gene>
<dbReference type="InterPro" id="IPR051533">
    <property type="entry name" value="WaaL-like"/>
</dbReference>
<dbReference type="AlphaFoldDB" id="A0A2N7TXZ2"/>
<keyword evidence="2 5" id="KW-0812">Transmembrane</keyword>
<feature type="transmembrane region" description="Helical" evidence="5">
    <location>
        <begin position="119"/>
        <end position="137"/>
    </location>
</feature>
<keyword evidence="8" id="KW-1185">Reference proteome</keyword>
<dbReference type="RefSeq" id="WP_102654940.1">
    <property type="nucleotide sequence ID" value="NZ_PNRF01000038.1"/>
</dbReference>
<feature type="transmembrane region" description="Helical" evidence="5">
    <location>
        <begin position="218"/>
        <end position="238"/>
    </location>
</feature>
<feature type="transmembrane region" description="Helical" evidence="5">
    <location>
        <begin position="33"/>
        <end position="49"/>
    </location>
</feature>
<feature type="transmembrane region" description="Helical" evidence="5">
    <location>
        <begin position="328"/>
        <end position="350"/>
    </location>
</feature>
<dbReference type="PANTHER" id="PTHR37422">
    <property type="entry name" value="TEICHURONIC ACID BIOSYNTHESIS PROTEIN TUAE"/>
    <property type="match status" value="1"/>
</dbReference>
<sequence>MKELFGHERAVALNVWALLLVLALLIATPIRSHVVVALLMLYSIAYLVANRHTLRVTRFDWAVIGLLSLFLLSRLPIFWLDEQQSRYLAPGAHMAALIPIYLMLRHLVYPVYLPDFRRYMEVGVIVGCLGALLVVIYQTQWLGIYQADGFLFSINLSYLSCAMAFLAASLVRGSNHKVWLLVAALAGAITCVLTLARGGILALPILLVLLLFLNADRLGWKAITASLVGLVALALVSYSTLPAVERRVDYTVAEFTNLSEGNIEAAVSSGGRLQLWTAASHAFMARPLIGLGYDEREALNAELVEQGVITEWVLGVSRGHAHSQYFEMAATGGLLGLLALFGYLVVPGIYHWRLYRREPENPWPRVALVFTAGFMLFNLTEAAIHHEMMTTFYAYMQVVLVVMAKTYCPPMNLAGITHRRVKSDAGDDWADGC</sequence>
<keyword evidence="4 5" id="KW-0472">Membrane</keyword>
<feature type="transmembrane region" description="Helical" evidence="5">
    <location>
        <begin position="179"/>
        <end position="212"/>
    </location>
</feature>
<organism evidence="7 8">
    <name type="scientific">Billgrantia endophytica</name>
    <dbReference type="NCBI Taxonomy" id="2033802"/>
    <lineage>
        <taxon>Bacteria</taxon>
        <taxon>Pseudomonadati</taxon>
        <taxon>Pseudomonadota</taxon>
        <taxon>Gammaproteobacteria</taxon>
        <taxon>Oceanospirillales</taxon>
        <taxon>Halomonadaceae</taxon>
        <taxon>Billgrantia</taxon>
    </lineage>
</organism>
<evidence type="ECO:0000313" key="7">
    <source>
        <dbReference type="EMBL" id="PMR73043.1"/>
    </source>
</evidence>
<dbReference type="EMBL" id="PNRF01000038">
    <property type="protein sequence ID" value="PMR73043.1"/>
    <property type="molecule type" value="Genomic_DNA"/>
</dbReference>
<dbReference type="GO" id="GO:0016874">
    <property type="term" value="F:ligase activity"/>
    <property type="evidence" value="ECO:0007669"/>
    <property type="project" value="UniProtKB-KW"/>
</dbReference>
<comment type="subcellular location">
    <subcellularLocation>
        <location evidence="1">Membrane</location>
        <topology evidence="1">Multi-pass membrane protein</topology>
    </subcellularLocation>
</comment>
<evidence type="ECO:0000256" key="5">
    <source>
        <dbReference type="SAM" id="Phobius"/>
    </source>
</evidence>
<dbReference type="InterPro" id="IPR007016">
    <property type="entry name" value="O-antigen_ligase-rel_domated"/>
</dbReference>
<feature type="transmembrane region" description="Helical" evidence="5">
    <location>
        <begin position="10"/>
        <end position="27"/>
    </location>
</feature>
<evidence type="ECO:0000259" key="6">
    <source>
        <dbReference type="Pfam" id="PF04932"/>
    </source>
</evidence>
<evidence type="ECO:0000256" key="2">
    <source>
        <dbReference type="ARBA" id="ARBA00022692"/>
    </source>
</evidence>
<comment type="caution">
    <text evidence="7">The sequence shown here is derived from an EMBL/GenBank/DDBJ whole genome shotgun (WGS) entry which is preliminary data.</text>
</comment>
<dbReference type="PANTHER" id="PTHR37422:SF17">
    <property type="entry name" value="O-ANTIGEN LIGASE"/>
    <property type="match status" value="1"/>
</dbReference>
<name>A0A2N7TXZ2_9GAMM</name>
<evidence type="ECO:0000313" key="8">
    <source>
        <dbReference type="Proteomes" id="UP000235803"/>
    </source>
</evidence>
<proteinExistence type="predicted"/>